<name>A0A7V4G920_9BACT</name>
<accession>A0A7V4G920</accession>
<gene>
    <name evidence="1" type="ORF">ENT08_07475</name>
</gene>
<dbReference type="AlphaFoldDB" id="A0A7V4G920"/>
<organism evidence="1">
    <name type="scientific">Desulfobacca acetoxidans</name>
    <dbReference type="NCBI Taxonomy" id="60893"/>
    <lineage>
        <taxon>Bacteria</taxon>
        <taxon>Pseudomonadati</taxon>
        <taxon>Thermodesulfobacteriota</taxon>
        <taxon>Desulfobaccia</taxon>
        <taxon>Desulfobaccales</taxon>
        <taxon>Desulfobaccaceae</taxon>
        <taxon>Desulfobacca</taxon>
    </lineage>
</organism>
<protein>
    <recommendedName>
        <fullName evidence="2">XRE family transcriptional regulator</fullName>
    </recommendedName>
</protein>
<evidence type="ECO:0008006" key="2">
    <source>
        <dbReference type="Google" id="ProtNLM"/>
    </source>
</evidence>
<comment type="caution">
    <text evidence="1">The sequence shown here is derived from an EMBL/GenBank/DDBJ whole genome shotgun (WGS) entry which is preliminary data.</text>
</comment>
<evidence type="ECO:0000313" key="1">
    <source>
        <dbReference type="EMBL" id="HGS05561.1"/>
    </source>
</evidence>
<reference evidence="1" key="1">
    <citation type="journal article" date="2020" name="mSystems">
        <title>Genome- and Community-Level Interaction Insights into Carbon Utilization and Element Cycling Functions of Hydrothermarchaeota in Hydrothermal Sediment.</title>
        <authorList>
            <person name="Zhou Z."/>
            <person name="Liu Y."/>
            <person name="Xu W."/>
            <person name="Pan J."/>
            <person name="Luo Z.H."/>
            <person name="Li M."/>
        </authorList>
    </citation>
    <scope>NUCLEOTIDE SEQUENCE [LARGE SCALE GENOMIC DNA]</scope>
    <source>
        <strain evidence="1">SpSt-548</strain>
    </source>
</reference>
<sequence>MKNFEQAFRSKRLLAEMGENISSLARKLKRPFGSVANNIYGYRANAKLRGEIASFLGHPVKELFEEMGLAPRR</sequence>
<dbReference type="EMBL" id="DSXI01000436">
    <property type="protein sequence ID" value="HGS05561.1"/>
    <property type="molecule type" value="Genomic_DNA"/>
</dbReference>
<proteinExistence type="predicted"/>